<proteinExistence type="predicted"/>
<dbReference type="EMBL" id="PPTA01000011">
    <property type="protein sequence ID" value="TFB00559.1"/>
    <property type="molecule type" value="Genomic_DNA"/>
</dbReference>
<feature type="region of interest" description="Disordered" evidence="1">
    <location>
        <begin position="1"/>
        <end position="31"/>
    </location>
</feature>
<feature type="compositionally biased region" description="Basic residues" evidence="1">
    <location>
        <begin position="12"/>
        <end position="21"/>
    </location>
</feature>
<organism evidence="2 3">
    <name type="scientific">Trichoderma ghanense</name>
    <dbReference type="NCBI Taxonomy" id="65468"/>
    <lineage>
        <taxon>Eukaryota</taxon>
        <taxon>Fungi</taxon>
        <taxon>Dikarya</taxon>
        <taxon>Ascomycota</taxon>
        <taxon>Pezizomycotina</taxon>
        <taxon>Sordariomycetes</taxon>
        <taxon>Hypocreomycetidae</taxon>
        <taxon>Hypocreales</taxon>
        <taxon>Hypocreaceae</taxon>
        <taxon>Trichoderma</taxon>
    </lineage>
</organism>
<name>A0ABY2GXZ8_9HYPO</name>
<keyword evidence="3" id="KW-1185">Reference proteome</keyword>
<evidence type="ECO:0000313" key="2">
    <source>
        <dbReference type="EMBL" id="TFB00559.1"/>
    </source>
</evidence>
<gene>
    <name evidence="2" type="ORF">CCMA1212_007917</name>
</gene>
<protein>
    <submittedName>
        <fullName evidence="2">Uncharacterized protein</fullName>
    </submittedName>
</protein>
<accession>A0ABY2GXZ8</accession>
<evidence type="ECO:0000256" key="1">
    <source>
        <dbReference type="SAM" id="MobiDB-lite"/>
    </source>
</evidence>
<sequence>MVADQATGSGRCQKRSLRPHRNQGGQRRVPALGDCTAPGSSLVELVWSFEMCLPKGQRGTGEHFAASHLETRACVPWATRRRSDKRGWMGELRNARMGDGGDAVCRTARPACGPTQHVHGFVRMLKMLPEQRLRPSLSVSSP</sequence>
<reference evidence="2 3" key="1">
    <citation type="submission" date="2018-01" db="EMBL/GenBank/DDBJ databases">
        <title>Genome characterization of the sugarcane-associated fungus Trichoderma ghanense CCMA-1212 and their application in lignocelulose bioconversion.</title>
        <authorList>
            <person name="Steindorff A.S."/>
            <person name="Mendes T.D."/>
            <person name="Vilela E.S.D."/>
            <person name="Rodrigues D.S."/>
            <person name="Formighieri E.F."/>
            <person name="Melo I.S."/>
            <person name="Favaro L.C.L."/>
        </authorList>
    </citation>
    <scope>NUCLEOTIDE SEQUENCE [LARGE SCALE GENOMIC DNA]</scope>
    <source>
        <strain evidence="2 3">CCMA-1212</strain>
    </source>
</reference>
<comment type="caution">
    <text evidence="2">The sequence shown here is derived from an EMBL/GenBank/DDBJ whole genome shotgun (WGS) entry which is preliminary data.</text>
</comment>
<evidence type="ECO:0000313" key="3">
    <source>
        <dbReference type="Proteomes" id="UP001642720"/>
    </source>
</evidence>
<dbReference type="RefSeq" id="XP_073556760.1">
    <property type="nucleotide sequence ID" value="XM_073705075.1"/>
</dbReference>
<dbReference type="GeneID" id="300579525"/>
<dbReference type="Proteomes" id="UP001642720">
    <property type="component" value="Unassembled WGS sequence"/>
</dbReference>
<feature type="compositionally biased region" description="Polar residues" evidence="1">
    <location>
        <begin position="1"/>
        <end position="10"/>
    </location>
</feature>